<accession>A0ABQ1QBP8</accession>
<keyword evidence="3" id="KW-1185">Reference proteome</keyword>
<sequence length="171" mass="19463">MAVDQEKVNRPHYLFIALYFVSLGFLIWALKNISLSNALRYGAPLLVVISSITYIRSNKVQSYVHNYLQEKGATRGILFPIITILQTVCFIVFLYQDHGAYVVNGQSRYDDYMFTEFKSKTAISGIFFLMGIRTMITGGLEKNKASIWGGLGIILISLVMVYRLGISYHIW</sequence>
<evidence type="ECO:0000313" key="2">
    <source>
        <dbReference type="EMBL" id="GGD21689.1"/>
    </source>
</evidence>
<dbReference type="RefSeq" id="WP_188655366.1">
    <property type="nucleotide sequence ID" value="NZ_BMIN01000016.1"/>
</dbReference>
<dbReference type="Proteomes" id="UP000642571">
    <property type="component" value="Unassembled WGS sequence"/>
</dbReference>
<name>A0ABQ1QBP8_9BACI</name>
<dbReference type="EMBL" id="BMIN01000016">
    <property type="protein sequence ID" value="GGD21689.1"/>
    <property type="molecule type" value="Genomic_DNA"/>
</dbReference>
<organism evidence="2 3">
    <name type="scientific">Pontibacillus salipaludis</name>
    <dbReference type="NCBI Taxonomy" id="1697394"/>
    <lineage>
        <taxon>Bacteria</taxon>
        <taxon>Bacillati</taxon>
        <taxon>Bacillota</taxon>
        <taxon>Bacilli</taxon>
        <taxon>Bacillales</taxon>
        <taxon>Bacillaceae</taxon>
        <taxon>Pontibacillus</taxon>
    </lineage>
</organism>
<keyword evidence="1" id="KW-1133">Transmembrane helix</keyword>
<feature type="transmembrane region" description="Helical" evidence="1">
    <location>
        <begin position="122"/>
        <end position="140"/>
    </location>
</feature>
<proteinExistence type="predicted"/>
<feature type="transmembrane region" description="Helical" evidence="1">
    <location>
        <begin position="12"/>
        <end position="31"/>
    </location>
</feature>
<feature type="transmembrane region" description="Helical" evidence="1">
    <location>
        <begin position="37"/>
        <end position="55"/>
    </location>
</feature>
<feature type="transmembrane region" description="Helical" evidence="1">
    <location>
        <begin position="76"/>
        <end position="95"/>
    </location>
</feature>
<evidence type="ECO:0000313" key="3">
    <source>
        <dbReference type="Proteomes" id="UP000642571"/>
    </source>
</evidence>
<feature type="transmembrane region" description="Helical" evidence="1">
    <location>
        <begin position="147"/>
        <end position="170"/>
    </location>
</feature>
<gene>
    <name evidence="2" type="ORF">GCM10011389_31740</name>
</gene>
<comment type="caution">
    <text evidence="2">The sequence shown here is derived from an EMBL/GenBank/DDBJ whole genome shotgun (WGS) entry which is preliminary data.</text>
</comment>
<reference evidence="3" key="1">
    <citation type="journal article" date="2019" name="Int. J. Syst. Evol. Microbiol.">
        <title>The Global Catalogue of Microorganisms (GCM) 10K type strain sequencing project: providing services to taxonomists for standard genome sequencing and annotation.</title>
        <authorList>
            <consortium name="The Broad Institute Genomics Platform"/>
            <consortium name="The Broad Institute Genome Sequencing Center for Infectious Disease"/>
            <person name="Wu L."/>
            <person name="Ma J."/>
        </authorList>
    </citation>
    <scope>NUCLEOTIDE SEQUENCE [LARGE SCALE GENOMIC DNA]</scope>
    <source>
        <strain evidence="3">CGMCC 1.15353</strain>
    </source>
</reference>
<keyword evidence="1" id="KW-0472">Membrane</keyword>
<evidence type="ECO:0000256" key="1">
    <source>
        <dbReference type="SAM" id="Phobius"/>
    </source>
</evidence>
<keyword evidence="1" id="KW-0812">Transmembrane</keyword>
<protein>
    <submittedName>
        <fullName evidence="2">Uncharacterized protein</fullName>
    </submittedName>
</protein>